<dbReference type="EMBL" id="JARQWQ010000038">
    <property type="protein sequence ID" value="KAK2559835.1"/>
    <property type="molecule type" value="Genomic_DNA"/>
</dbReference>
<organism evidence="1 2">
    <name type="scientific">Acropora cervicornis</name>
    <name type="common">Staghorn coral</name>
    <dbReference type="NCBI Taxonomy" id="6130"/>
    <lineage>
        <taxon>Eukaryota</taxon>
        <taxon>Metazoa</taxon>
        <taxon>Cnidaria</taxon>
        <taxon>Anthozoa</taxon>
        <taxon>Hexacorallia</taxon>
        <taxon>Scleractinia</taxon>
        <taxon>Astrocoeniina</taxon>
        <taxon>Acroporidae</taxon>
        <taxon>Acropora</taxon>
    </lineage>
</organism>
<dbReference type="Proteomes" id="UP001249851">
    <property type="component" value="Unassembled WGS sequence"/>
</dbReference>
<evidence type="ECO:0000313" key="2">
    <source>
        <dbReference type="Proteomes" id="UP001249851"/>
    </source>
</evidence>
<evidence type="ECO:0000313" key="1">
    <source>
        <dbReference type="EMBL" id="KAK2559835.1"/>
    </source>
</evidence>
<reference evidence="1" key="1">
    <citation type="journal article" date="2023" name="G3 (Bethesda)">
        <title>Whole genome assembly and annotation of the endangered Caribbean coral Acropora cervicornis.</title>
        <authorList>
            <person name="Selwyn J.D."/>
            <person name="Vollmer S.V."/>
        </authorList>
    </citation>
    <scope>NUCLEOTIDE SEQUENCE</scope>
    <source>
        <strain evidence="1">K2</strain>
    </source>
</reference>
<protein>
    <submittedName>
        <fullName evidence="1">Uncharacterized protein</fullName>
    </submittedName>
</protein>
<name>A0AAD9V3Y0_ACRCE</name>
<reference evidence="1" key="2">
    <citation type="journal article" date="2023" name="Science">
        <title>Genomic signatures of disease resistance in endangered staghorn corals.</title>
        <authorList>
            <person name="Vollmer S.V."/>
            <person name="Selwyn J.D."/>
            <person name="Despard B.A."/>
            <person name="Roesel C.L."/>
        </authorList>
    </citation>
    <scope>NUCLEOTIDE SEQUENCE</scope>
    <source>
        <strain evidence="1">K2</strain>
    </source>
</reference>
<sequence length="74" mass="9066">MASRFEIADEEVIEELRDKSENENTKNSTEYWKNVFKKWVNERNFQANLEEYQSDVLHQTPSQFYAFRYSYFVP</sequence>
<keyword evidence="2" id="KW-1185">Reference proteome</keyword>
<dbReference type="AlphaFoldDB" id="A0AAD9V3Y0"/>
<gene>
    <name evidence="1" type="ORF">P5673_017386</name>
</gene>
<comment type="caution">
    <text evidence="1">The sequence shown here is derived from an EMBL/GenBank/DDBJ whole genome shotgun (WGS) entry which is preliminary data.</text>
</comment>
<proteinExistence type="predicted"/>
<accession>A0AAD9V3Y0</accession>